<dbReference type="GO" id="GO:0003700">
    <property type="term" value="F:DNA-binding transcription factor activity"/>
    <property type="evidence" value="ECO:0007669"/>
    <property type="project" value="InterPro"/>
</dbReference>
<evidence type="ECO:0000256" key="3">
    <source>
        <dbReference type="ARBA" id="ARBA00023163"/>
    </source>
</evidence>
<dbReference type="PRINTS" id="PR00035">
    <property type="entry name" value="HTHGNTR"/>
</dbReference>
<organism evidence="5">
    <name type="scientific">Methyloraptor flagellatus</name>
    <dbReference type="NCBI Taxonomy" id="3162530"/>
    <lineage>
        <taxon>Bacteria</taxon>
        <taxon>Pseudomonadati</taxon>
        <taxon>Pseudomonadota</taxon>
        <taxon>Alphaproteobacteria</taxon>
        <taxon>Hyphomicrobiales</taxon>
        <taxon>Ancalomicrobiaceae</taxon>
        <taxon>Methyloraptor</taxon>
    </lineage>
</organism>
<accession>A0AAU7X6L7</accession>
<dbReference type="AlphaFoldDB" id="A0AAU7X6L7"/>
<name>A0AAU7X6L7_9HYPH</name>
<dbReference type="PROSITE" id="PS50949">
    <property type="entry name" value="HTH_GNTR"/>
    <property type="match status" value="1"/>
</dbReference>
<dbReference type="Pfam" id="PF07729">
    <property type="entry name" value="FCD"/>
    <property type="match status" value="1"/>
</dbReference>
<dbReference type="CDD" id="cd07377">
    <property type="entry name" value="WHTH_GntR"/>
    <property type="match status" value="1"/>
</dbReference>
<proteinExistence type="predicted"/>
<dbReference type="InterPro" id="IPR011711">
    <property type="entry name" value="GntR_C"/>
</dbReference>
<keyword evidence="1" id="KW-0805">Transcription regulation</keyword>
<dbReference type="SUPFAM" id="SSF46785">
    <property type="entry name" value="Winged helix' DNA-binding domain"/>
    <property type="match status" value="1"/>
</dbReference>
<dbReference type="GO" id="GO:0003677">
    <property type="term" value="F:DNA binding"/>
    <property type="evidence" value="ECO:0007669"/>
    <property type="project" value="UniProtKB-KW"/>
</dbReference>
<feature type="domain" description="HTH gntR-type" evidence="4">
    <location>
        <begin position="9"/>
        <end position="77"/>
    </location>
</feature>
<evidence type="ECO:0000256" key="1">
    <source>
        <dbReference type="ARBA" id="ARBA00023015"/>
    </source>
</evidence>
<dbReference type="Pfam" id="PF00392">
    <property type="entry name" value="GntR"/>
    <property type="match status" value="1"/>
</dbReference>
<reference evidence="5" key="1">
    <citation type="submission" date="2024-06" db="EMBL/GenBank/DDBJ databases">
        <title>Methylostella associata gen. nov., sp. nov., a novel Ancalomicrobiaceae-affiliated facultatively methylotrophic bacteria that feed on methanotrophs of the genus Methylococcus.</title>
        <authorList>
            <person name="Saltykova V."/>
            <person name="Danilova O.V."/>
            <person name="Oshkin I.Y."/>
            <person name="Belova S.E."/>
            <person name="Pimenov N.V."/>
            <person name="Dedysh S.N."/>
        </authorList>
    </citation>
    <scope>NUCLEOTIDE SEQUENCE</scope>
    <source>
        <strain evidence="5">S20</strain>
    </source>
</reference>
<dbReference type="InterPro" id="IPR000524">
    <property type="entry name" value="Tscrpt_reg_HTH_GntR"/>
</dbReference>
<dbReference type="Gene3D" id="1.20.120.530">
    <property type="entry name" value="GntR ligand-binding domain-like"/>
    <property type="match status" value="1"/>
</dbReference>
<evidence type="ECO:0000313" key="5">
    <source>
        <dbReference type="EMBL" id="XBY43352.1"/>
    </source>
</evidence>
<sequence length="240" mass="25405">MPFQAIETQRLYQQVAQQVAGLIHGGELGPGERLPPERDLARRLGVSRPTVREAMIALEIAGLVEVRVGSGIYVRQPNGADGAAPSFDEGPSPYEIVDARLMIEPLIAADAARNATAADDAAIASTLAELEAAGTRELREAADRRFHTLIARAAGNSVMVTFVESLWAGMSSTLFAALADRTGLPEIRAITLADHRAIATGIRARDPGEAAEAMRAHLAQVRKVLDTTADPPAGSAATRR</sequence>
<dbReference type="SUPFAM" id="SSF48008">
    <property type="entry name" value="GntR ligand-binding domain-like"/>
    <property type="match status" value="1"/>
</dbReference>
<dbReference type="PANTHER" id="PTHR43537">
    <property type="entry name" value="TRANSCRIPTIONAL REGULATOR, GNTR FAMILY"/>
    <property type="match status" value="1"/>
</dbReference>
<gene>
    <name evidence="5" type="ORF">ABS361_14780</name>
</gene>
<dbReference type="PANTHER" id="PTHR43537:SF5">
    <property type="entry name" value="UXU OPERON TRANSCRIPTIONAL REGULATOR"/>
    <property type="match status" value="1"/>
</dbReference>
<dbReference type="InterPro" id="IPR008920">
    <property type="entry name" value="TF_FadR/GntR_C"/>
</dbReference>
<dbReference type="KEGG" id="mflg:ABS361_14780"/>
<keyword evidence="2" id="KW-0238">DNA-binding</keyword>
<dbReference type="RefSeq" id="WP_407048452.1">
    <property type="nucleotide sequence ID" value="NZ_CP158568.1"/>
</dbReference>
<dbReference type="SMART" id="SM00345">
    <property type="entry name" value="HTH_GNTR"/>
    <property type="match status" value="1"/>
</dbReference>
<evidence type="ECO:0000256" key="2">
    <source>
        <dbReference type="ARBA" id="ARBA00023125"/>
    </source>
</evidence>
<dbReference type="InterPro" id="IPR036388">
    <property type="entry name" value="WH-like_DNA-bd_sf"/>
</dbReference>
<dbReference type="Gene3D" id="1.10.10.10">
    <property type="entry name" value="Winged helix-like DNA-binding domain superfamily/Winged helix DNA-binding domain"/>
    <property type="match status" value="1"/>
</dbReference>
<dbReference type="InterPro" id="IPR036390">
    <property type="entry name" value="WH_DNA-bd_sf"/>
</dbReference>
<evidence type="ECO:0000259" key="4">
    <source>
        <dbReference type="PROSITE" id="PS50949"/>
    </source>
</evidence>
<protein>
    <submittedName>
        <fullName evidence="5">FadR/GntR family transcriptional regulator</fullName>
    </submittedName>
</protein>
<dbReference type="EMBL" id="CP158568">
    <property type="protein sequence ID" value="XBY43352.1"/>
    <property type="molecule type" value="Genomic_DNA"/>
</dbReference>
<keyword evidence="3" id="KW-0804">Transcription</keyword>
<dbReference type="SMART" id="SM00895">
    <property type="entry name" value="FCD"/>
    <property type="match status" value="1"/>
</dbReference>